<feature type="compositionally biased region" description="Acidic residues" evidence="1">
    <location>
        <begin position="1416"/>
        <end position="1428"/>
    </location>
</feature>
<feature type="compositionally biased region" description="Polar residues" evidence="1">
    <location>
        <begin position="582"/>
        <end position="597"/>
    </location>
</feature>
<sequence length="1454" mass="155529">METSKKRKRETPLPVVSYDTGSRTFDRILKEDSLDAVKRVVRKKLDIPPSAPLFLTQLRDGKNVDLEDSEDFEAFVASAQLSLAVKTPVSVSTTEGRKRKKRRKKQNAEGNAEATSAILTSRAASSPDSSPETEIPTKKRRVSFLEPTSYIGDKDKTTESTRKSRSTIAGTAVSSDNAKKSLATDSNDVQKQGDDGMAPTSRKDKEKKKKKRDDQPEPVADDTPDAQAAEKKKRKKKKHSESVEPDAPAISEVETAVVADDAPPTKKSKKRSRNEVAVEEAIAESNATERTTKDTSTDNEKDVRPSKRSKKKSAEVLASEDVMLPQDKAATSNAKPDDAVSPIVQTPLTTAQQESSDAAVETKKAKRKKNKSSDPEVLAMDTEKNDLEKPKQTATSAAEEPLAKTESTKKKSKKSKDTTEVGPSAQNTVAPALLLNPVEEVDSCTSKEAIGPGKESEATQGKEKGETSAKKTSKKKKDLTKDAERGGVNQDTSANQDAAAAKQARLAQVKLAMAQLVAEKTHKPPKVVHTDPVQDISVVDKSSTDKDTSPATAITTLPSPLLNPPVPTNVASPVEDPKARNQVETVNANPSHQSGTATGEPDTPLPTPAEDAPKKGRRSSLGAAKAANAPLICPVCDASPFHARYRCPVIKAGIRSMRKRIAELEEMPSNDSDDDRKCIIEELRVLIEKKTKKPRVSEVTKPAVSAAETESLTVPQDEVAVEEASTVEVPAPAPVPASPKGKKTRASATTKVPISVTRVESLAAAEAQAEARAEAEVASPGNSPGLKSPPTTQSSSKPRPSLSQPATGASVPNQTSPYSKAAINSQTSINPFLSPTKLSEGPLRPDFLAFGDVTKYSDKDLEALIRGPRPSLIQDIPESDTDEEEDNEQEDAVLEEEDIQEAKLPRNASRVEYPSSSDAGDDDDDDEEEEGKNGVSIVSLVTQPANLSQVNEQAGDKGDLSFREVNENGSSVEPDNAGDVAANAAVDADISPLVVEPTHEESKEGESDEDDGSPSVAAVVAEPEQRSSESTSSSNPPHVPTATVDAVDEDDDPIEQLDEPVAPAPSQPEAIDSDDEPPHSTPKAEVYTRTTRSQRGKANGNAKSVPPASTQPAKPSDDGEEVVKPARTTRNLRKLSEIPVPPNPSARVLRPPVTPASNVRTRRQLGTTQEESQERQATPEEPEPVVRTTRAAARAAKTPAKTPAKTASKAPAKTAAKTPARATKVTTVKPLSKQAPQSPGKATKAPVEDENGGSEREEAVANNVADASVAEWAVLHDNGASQADTDATAMIDELLPSPAIASPKSTRNVRSRNENASSQTPLFFPAESQQSFPYSQYPDLLQSTQQKNSPNDSEDEEEVVAAVVNTSVPTKQISSFRSLREIISQPSNFVKPRLSQYAQRAEEPVDMYGKSGKQSEDEEEDSATDSDSETEKKPASHIPSGRLAGLRQTKKANN</sequence>
<feature type="compositionally biased region" description="Polar residues" evidence="1">
    <location>
        <begin position="1341"/>
        <end position="1350"/>
    </location>
</feature>
<feature type="region of interest" description="Disordered" evidence="1">
    <location>
        <begin position="86"/>
        <end position="506"/>
    </location>
</feature>
<feature type="region of interest" description="Disordered" evidence="1">
    <location>
        <begin position="861"/>
        <end position="1262"/>
    </location>
</feature>
<feature type="compositionally biased region" description="Polar residues" evidence="1">
    <location>
        <begin position="1155"/>
        <end position="1170"/>
    </location>
</feature>
<feature type="compositionally biased region" description="Polar residues" evidence="1">
    <location>
        <begin position="939"/>
        <end position="952"/>
    </location>
</feature>
<feature type="region of interest" description="Disordered" evidence="1">
    <location>
        <begin position="1280"/>
        <end position="1359"/>
    </location>
</feature>
<name>A0A8H4R0R1_9AGAR</name>
<feature type="compositionally biased region" description="Low complexity" evidence="1">
    <location>
        <begin position="975"/>
        <end position="989"/>
    </location>
</feature>
<feature type="region of interest" description="Disordered" evidence="1">
    <location>
        <begin position="1387"/>
        <end position="1454"/>
    </location>
</feature>
<feature type="compositionally biased region" description="Low complexity" evidence="1">
    <location>
        <begin position="788"/>
        <end position="801"/>
    </location>
</feature>
<dbReference type="EMBL" id="JAACJL010000015">
    <property type="protein sequence ID" value="KAF4621230.1"/>
    <property type="molecule type" value="Genomic_DNA"/>
</dbReference>
<evidence type="ECO:0000313" key="2">
    <source>
        <dbReference type="EMBL" id="KAF4621230.1"/>
    </source>
</evidence>
<feature type="compositionally biased region" description="Low complexity" evidence="1">
    <location>
        <begin position="1185"/>
        <end position="1229"/>
    </location>
</feature>
<comment type="caution">
    <text evidence="2">The sequence shown here is derived from an EMBL/GenBank/DDBJ whole genome shotgun (WGS) entry which is preliminary data.</text>
</comment>
<feature type="compositionally biased region" description="Polar residues" evidence="1">
    <location>
        <begin position="549"/>
        <end position="558"/>
    </location>
</feature>
<feature type="compositionally biased region" description="Basic and acidic residues" evidence="1">
    <location>
        <begin position="454"/>
        <end position="469"/>
    </location>
</feature>
<evidence type="ECO:0000313" key="3">
    <source>
        <dbReference type="Proteomes" id="UP000521872"/>
    </source>
</evidence>
<feature type="compositionally biased region" description="Polar residues" evidence="1">
    <location>
        <begin position="1303"/>
        <end position="1334"/>
    </location>
</feature>
<feature type="compositionally biased region" description="Acidic residues" evidence="1">
    <location>
        <begin position="919"/>
        <end position="930"/>
    </location>
</feature>
<feature type="region of interest" description="Disordered" evidence="1">
    <location>
        <begin position="520"/>
        <end position="624"/>
    </location>
</feature>
<feature type="compositionally biased region" description="Acidic residues" evidence="1">
    <location>
        <begin position="1046"/>
        <end position="1058"/>
    </location>
</feature>
<organism evidence="2 3">
    <name type="scientific">Agrocybe pediades</name>
    <dbReference type="NCBI Taxonomy" id="84607"/>
    <lineage>
        <taxon>Eukaryota</taxon>
        <taxon>Fungi</taxon>
        <taxon>Dikarya</taxon>
        <taxon>Basidiomycota</taxon>
        <taxon>Agaricomycotina</taxon>
        <taxon>Agaricomycetes</taxon>
        <taxon>Agaricomycetidae</taxon>
        <taxon>Agaricales</taxon>
        <taxon>Agaricineae</taxon>
        <taxon>Strophariaceae</taxon>
        <taxon>Agrocybe</taxon>
    </lineage>
</organism>
<feature type="compositionally biased region" description="Polar residues" evidence="1">
    <location>
        <begin position="113"/>
        <end position="132"/>
    </location>
</feature>
<feature type="compositionally biased region" description="Polar residues" evidence="1">
    <location>
        <begin position="802"/>
        <end position="823"/>
    </location>
</feature>
<evidence type="ECO:0000256" key="1">
    <source>
        <dbReference type="SAM" id="MobiDB-lite"/>
    </source>
</evidence>
<feature type="compositionally biased region" description="Polar residues" evidence="1">
    <location>
        <begin position="343"/>
        <end position="356"/>
    </location>
</feature>
<feature type="compositionally biased region" description="Basic and acidic residues" evidence="1">
    <location>
        <begin position="954"/>
        <end position="966"/>
    </location>
</feature>
<dbReference type="Proteomes" id="UP000521872">
    <property type="component" value="Unassembled WGS sequence"/>
</dbReference>
<feature type="compositionally biased region" description="Acidic residues" evidence="1">
    <location>
        <begin position="877"/>
        <end position="899"/>
    </location>
</feature>
<reference evidence="2 3" key="1">
    <citation type="submission" date="2019-12" db="EMBL/GenBank/DDBJ databases">
        <authorList>
            <person name="Floudas D."/>
            <person name="Bentzer J."/>
            <person name="Ahren D."/>
            <person name="Johansson T."/>
            <person name="Persson P."/>
            <person name="Tunlid A."/>
        </authorList>
    </citation>
    <scope>NUCLEOTIDE SEQUENCE [LARGE SCALE GENOMIC DNA]</scope>
    <source>
        <strain evidence="2 3">CBS 102.39</strain>
    </source>
</reference>
<feature type="region of interest" description="Disordered" evidence="1">
    <location>
        <begin position="693"/>
        <end position="823"/>
    </location>
</feature>
<feature type="compositionally biased region" description="Basic and acidic residues" evidence="1">
    <location>
        <begin position="381"/>
        <end position="391"/>
    </location>
</feature>
<feature type="compositionally biased region" description="Basic and acidic residues" evidence="1">
    <location>
        <begin position="290"/>
        <end position="305"/>
    </location>
</feature>
<feature type="compositionally biased region" description="Basic and acidic residues" evidence="1">
    <location>
        <begin position="401"/>
        <end position="419"/>
    </location>
</feature>
<feature type="compositionally biased region" description="Basic and acidic residues" evidence="1">
    <location>
        <begin position="152"/>
        <end position="162"/>
    </location>
</feature>
<feature type="compositionally biased region" description="Low complexity" evidence="1">
    <location>
        <begin position="1028"/>
        <end position="1045"/>
    </location>
</feature>
<accession>A0A8H4R0R1</accession>
<proteinExistence type="predicted"/>
<gene>
    <name evidence="2" type="ORF">D9613_000799</name>
</gene>
<feature type="compositionally biased region" description="Basic and acidic residues" evidence="1">
    <location>
        <begin position="1115"/>
        <end position="1124"/>
    </location>
</feature>
<protein>
    <submittedName>
        <fullName evidence="2">Uncharacterized protein</fullName>
    </submittedName>
</protein>
<keyword evidence="3" id="KW-1185">Reference proteome</keyword>